<dbReference type="EMBL" id="KZ503534">
    <property type="protein sequence ID" value="PKU63097.1"/>
    <property type="molecule type" value="Genomic_DNA"/>
</dbReference>
<protein>
    <recommendedName>
        <fullName evidence="4">RNase H type-1 domain-containing protein</fullName>
    </recommendedName>
</protein>
<sequence length="155" mass="17840">MWCGLKWVIPLVMQALSEIILACLFLILLVRLWVDDMHMLFLMSVRSGIKLCKKFKIQNIVLETNFPLVSLVDTGINALPCAPSLFYFRCRIIEGLNCLYHSFFVINEKVNAVAQALAITGTMFKNYTNMNMDHIPIYIQGLLNLDQMGFPYVYH</sequence>
<proteinExistence type="predicted"/>
<dbReference type="AlphaFoldDB" id="A0A2I0VI58"/>
<gene>
    <name evidence="2" type="ORF">MA16_Dca024526</name>
</gene>
<organism evidence="2 3">
    <name type="scientific">Dendrobium catenatum</name>
    <dbReference type="NCBI Taxonomy" id="906689"/>
    <lineage>
        <taxon>Eukaryota</taxon>
        <taxon>Viridiplantae</taxon>
        <taxon>Streptophyta</taxon>
        <taxon>Embryophyta</taxon>
        <taxon>Tracheophyta</taxon>
        <taxon>Spermatophyta</taxon>
        <taxon>Magnoliopsida</taxon>
        <taxon>Liliopsida</taxon>
        <taxon>Asparagales</taxon>
        <taxon>Orchidaceae</taxon>
        <taxon>Epidendroideae</taxon>
        <taxon>Malaxideae</taxon>
        <taxon>Dendrobiinae</taxon>
        <taxon>Dendrobium</taxon>
    </lineage>
</organism>
<dbReference type="Proteomes" id="UP000233837">
    <property type="component" value="Unassembled WGS sequence"/>
</dbReference>
<reference evidence="2 3" key="1">
    <citation type="journal article" date="2016" name="Sci. Rep.">
        <title>The Dendrobium catenatum Lindl. genome sequence provides insights into polysaccharide synthase, floral development and adaptive evolution.</title>
        <authorList>
            <person name="Zhang G.Q."/>
            <person name="Xu Q."/>
            <person name="Bian C."/>
            <person name="Tsai W.C."/>
            <person name="Yeh C.M."/>
            <person name="Liu K.W."/>
            <person name="Yoshida K."/>
            <person name="Zhang L.S."/>
            <person name="Chang S.B."/>
            <person name="Chen F."/>
            <person name="Shi Y."/>
            <person name="Su Y.Y."/>
            <person name="Zhang Y.Q."/>
            <person name="Chen L.J."/>
            <person name="Yin Y."/>
            <person name="Lin M."/>
            <person name="Huang H."/>
            <person name="Deng H."/>
            <person name="Wang Z.W."/>
            <person name="Zhu S.L."/>
            <person name="Zhao X."/>
            <person name="Deng C."/>
            <person name="Niu S.C."/>
            <person name="Huang J."/>
            <person name="Wang M."/>
            <person name="Liu G.H."/>
            <person name="Yang H.J."/>
            <person name="Xiao X.J."/>
            <person name="Hsiao Y.Y."/>
            <person name="Wu W.L."/>
            <person name="Chen Y.Y."/>
            <person name="Mitsuda N."/>
            <person name="Ohme-Takagi M."/>
            <person name="Luo Y.B."/>
            <person name="Van de Peer Y."/>
            <person name="Liu Z.J."/>
        </authorList>
    </citation>
    <scope>NUCLEOTIDE SEQUENCE [LARGE SCALE GENOMIC DNA]</scope>
    <source>
        <tissue evidence="2">The whole plant</tissue>
    </source>
</reference>
<reference evidence="2 3" key="2">
    <citation type="journal article" date="2017" name="Nature">
        <title>The Apostasia genome and the evolution of orchids.</title>
        <authorList>
            <person name="Zhang G.Q."/>
            <person name="Liu K.W."/>
            <person name="Li Z."/>
            <person name="Lohaus R."/>
            <person name="Hsiao Y.Y."/>
            <person name="Niu S.C."/>
            <person name="Wang J.Y."/>
            <person name="Lin Y.C."/>
            <person name="Xu Q."/>
            <person name="Chen L.J."/>
            <person name="Yoshida K."/>
            <person name="Fujiwara S."/>
            <person name="Wang Z.W."/>
            <person name="Zhang Y.Q."/>
            <person name="Mitsuda N."/>
            <person name="Wang M."/>
            <person name="Liu G.H."/>
            <person name="Pecoraro L."/>
            <person name="Huang H.X."/>
            <person name="Xiao X.J."/>
            <person name="Lin M."/>
            <person name="Wu X.Y."/>
            <person name="Wu W.L."/>
            <person name="Chen Y.Y."/>
            <person name="Chang S.B."/>
            <person name="Sakamoto S."/>
            <person name="Ohme-Takagi M."/>
            <person name="Yagi M."/>
            <person name="Zeng S.J."/>
            <person name="Shen C.Y."/>
            <person name="Yeh C.M."/>
            <person name="Luo Y.B."/>
            <person name="Tsai W.C."/>
            <person name="Van de Peer Y."/>
            <person name="Liu Z.J."/>
        </authorList>
    </citation>
    <scope>NUCLEOTIDE SEQUENCE [LARGE SCALE GENOMIC DNA]</scope>
    <source>
        <tissue evidence="2">The whole plant</tissue>
    </source>
</reference>
<evidence type="ECO:0000313" key="3">
    <source>
        <dbReference type="Proteomes" id="UP000233837"/>
    </source>
</evidence>
<evidence type="ECO:0000256" key="1">
    <source>
        <dbReference type="SAM" id="Phobius"/>
    </source>
</evidence>
<evidence type="ECO:0000313" key="2">
    <source>
        <dbReference type="EMBL" id="PKU63097.1"/>
    </source>
</evidence>
<accession>A0A2I0VI58</accession>
<keyword evidence="1" id="KW-1133">Transmembrane helix</keyword>
<keyword evidence="1" id="KW-0812">Transmembrane</keyword>
<feature type="transmembrane region" description="Helical" evidence="1">
    <location>
        <begin position="12"/>
        <end position="34"/>
    </location>
</feature>
<name>A0A2I0VI58_9ASPA</name>
<keyword evidence="1" id="KW-0472">Membrane</keyword>
<keyword evidence="3" id="KW-1185">Reference proteome</keyword>
<evidence type="ECO:0008006" key="4">
    <source>
        <dbReference type="Google" id="ProtNLM"/>
    </source>
</evidence>